<dbReference type="Proteomes" id="UP000464495">
    <property type="component" value="Chromosome"/>
</dbReference>
<protein>
    <submittedName>
        <fullName evidence="3">DUF1194 domain-containing protein</fullName>
    </submittedName>
</protein>
<evidence type="ECO:0000313" key="3">
    <source>
        <dbReference type="EMBL" id="QHQ34295.1"/>
    </source>
</evidence>
<evidence type="ECO:0000313" key="4">
    <source>
        <dbReference type="Proteomes" id="UP000464495"/>
    </source>
</evidence>
<dbReference type="InterPro" id="IPR002035">
    <property type="entry name" value="VWF_A"/>
</dbReference>
<name>A0A6P1SXL7_9RHOB</name>
<dbReference type="Gene3D" id="3.40.50.410">
    <property type="entry name" value="von Willebrand factor, type A domain"/>
    <property type="match status" value="1"/>
</dbReference>
<feature type="domain" description="VWFA" evidence="2">
    <location>
        <begin position="26"/>
        <end position="218"/>
    </location>
</feature>
<dbReference type="Pfam" id="PF06707">
    <property type="entry name" value="DUF1194"/>
    <property type="match status" value="1"/>
</dbReference>
<gene>
    <name evidence="3" type="ORF">GO499_03355</name>
</gene>
<dbReference type="InterPro" id="IPR010607">
    <property type="entry name" value="DUF1194"/>
</dbReference>
<evidence type="ECO:0000256" key="1">
    <source>
        <dbReference type="SAM" id="SignalP"/>
    </source>
</evidence>
<dbReference type="PROSITE" id="PS50234">
    <property type="entry name" value="VWFA"/>
    <property type="match status" value="1"/>
</dbReference>
<dbReference type="SUPFAM" id="SSF53300">
    <property type="entry name" value="vWA-like"/>
    <property type="match status" value="1"/>
</dbReference>
<proteinExistence type="predicted"/>
<dbReference type="InterPro" id="IPR036465">
    <property type="entry name" value="vWFA_dom_sf"/>
</dbReference>
<evidence type="ECO:0000259" key="2">
    <source>
        <dbReference type="PROSITE" id="PS50234"/>
    </source>
</evidence>
<feature type="signal peptide" evidence="1">
    <location>
        <begin position="1"/>
        <end position="20"/>
    </location>
</feature>
<dbReference type="RefSeq" id="WP_161860866.1">
    <property type="nucleotide sequence ID" value="NZ_CP046620.1"/>
</dbReference>
<keyword evidence="4" id="KW-1185">Reference proteome</keyword>
<organism evidence="3 4">
    <name type="scientific">Algicella marina</name>
    <dbReference type="NCBI Taxonomy" id="2683284"/>
    <lineage>
        <taxon>Bacteria</taxon>
        <taxon>Pseudomonadati</taxon>
        <taxon>Pseudomonadota</taxon>
        <taxon>Alphaproteobacteria</taxon>
        <taxon>Rhodobacterales</taxon>
        <taxon>Paracoccaceae</taxon>
        <taxon>Algicella</taxon>
    </lineage>
</organism>
<reference evidence="3 4" key="1">
    <citation type="submission" date="2019-12" db="EMBL/GenBank/DDBJ databases">
        <title>Complete genome sequence of Algicella marina strain 9Alg 56(T) isolated from the red alga Tichocarpus crinitus.</title>
        <authorList>
            <person name="Kim S.-G."/>
            <person name="Nedashkovskaya O.I."/>
        </authorList>
    </citation>
    <scope>NUCLEOTIDE SEQUENCE [LARGE SCALE GENOMIC DNA]</scope>
    <source>
        <strain evidence="3 4">9Alg 56</strain>
    </source>
</reference>
<feature type="chain" id="PRO_5026900664" evidence="1">
    <location>
        <begin position="21"/>
        <end position="228"/>
    </location>
</feature>
<dbReference type="AlphaFoldDB" id="A0A6P1SXL7"/>
<dbReference type="KEGG" id="amaq:GO499_03355"/>
<sequence>MRPVLLLLLLALVVPVRAEAQACRLALVLALDVSSSVDSEERHLQLEGVAQALEDREVRNAFVALPGTSVALLVFEWSGQQDQSVLQDWVDISSVADLDRVARQLRLNWPRRANRPTALGYALDFARRKLTDRAYCFDWKVDVSGDGRNNDGLPPDKMYKWQDYSGITVNALAVGHQATDLAEYFETTVIRGPGAFVMEATDYDDFARAIRKKLVRELGVPKLGLAGN</sequence>
<accession>A0A6P1SXL7</accession>
<dbReference type="EMBL" id="CP046620">
    <property type="protein sequence ID" value="QHQ34295.1"/>
    <property type="molecule type" value="Genomic_DNA"/>
</dbReference>
<keyword evidence="1" id="KW-0732">Signal</keyword>